<dbReference type="FunCoup" id="A0A3P8V4E3">
    <property type="interactions" value="1022"/>
</dbReference>
<feature type="compositionally biased region" description="Basic and acidic residues" evidence="1">
    <location>
        <begin position="618"/>
        <end position="630"/>
    </location>
</feature>
<feature type="compositionally biased region" description="Polar residues" evidence="1">
    <location>
        <begin position="574"/>
        <end position="590"/>
    </location>
</feature>
<evidence type="ECO:0000313" key="3">
    <source>
        <dbReference type="Proteomes" id="UP000265120"/>
    </source>
</evidence>
<feature type="region of interest" description="Disordered" evidence="1">
    <location>
        <begin position="188"/>
        <end position="211"/>
    </location>
</feature>
<sequence length="665" mass="72746">MPNFWQSDMMVFSSSQTYQRTLWDWITNQLSWPMKGDETSTIGPLHISTQQAELVQNGGWIGSLADPSGVDWILAPYCTAVVLTLFRRQQQQQGGVCFESGPEREEDYTGKMATAGSAERPGRPANAAPGRSVSGPGAIRGSGSSSGFCLPEDEVTKCAKCAGLEPGGSSPCGHPVCPLCLARRNSSSEERLRRRSDPEKSSSRPGRRDCDSRRELFVSPVLLTKCAEVLSGATAKQKLLMSSEDRDEVRRRKDEAVRRDDYTGVLSDSENEEPISRRMRNISAFVRKAKTFSAATGCSQRSRSCTDPVESRGGKVKFAVQPAIMDRVGISHSFTAGMLLSSENSQSVLESITNPDRRLTWRAVVTSSSLSSSTPLFIPPSRPECSISPESNDSISEELNHFKPIVCSPCTPPKRLPDGRLMEPTIVKSTPRNLTRGLQKSTSYEASPAVLQKWRQIELDRQNLKVNSKATLTSPVAEVQNKAPSGEEAIKVRVSAGTGDGVTPINKRKLLFDPPTVDTDTTQKQSVKIRVPAIRYSSEMVTFRGSSDFEPTVFCPESCSGGMLFGRKQSFSPYSKNSGFQSCKSVPKDSQSPRKESDSGILNQSTSRRGKKRKQKTKHLDSDCDADVKRSRPLSQEAFDELSVCTPNSSGTPGPHFSTKSAETI</sequence>
<feature type="compositionally biased region" description="Polar residues" evidence="1">
    <location>
        <begin position="645"/>
        <end position="665"/>
    </location>
</feature>
<protein>
    <submittedName>
        <fullName evidence="2">Ring finger protein 169</fullName>
    </submittedName>
</protein>
<dbReference type="InParanoid" id="A0A3P8V4E3"/>
<reference evidence="2 3" key="1">
    <citation type="journal article" date="2014" name="Nat. Genet.">
        <title>Whole-genome sequence of a flatfish provides insights into ZW sex chromosome evolution and adaptation to a benthic lifestyle.</title>
        <authorList>
            <person name="Chen S."/>
            <person name="Zhang G."/>
            <person name="Shao C."/>
            <person name="Huang Q."/>
            <person name="Liu G."/>
            <person name="Zhang P."/>
            <person name="Song W."/>
            <person name="An N."/>
            <person name="Chalopin D."/>
            <person name="Volff J.N."/>
            <person name="Hong Y."/>
            <person name="Li Q."/>
            <person name="Sha Z."/>
            <person name="Zhou H."/>
            <person name="Xie M."/>
            <person name="Yu Q."/>
            <person name="Liu Y."/>
            <person name="Xiang H."/>
            <person name="Wang N."/>
            <person name="Wu K."/>
            <person name="Yang C."/>
            <person name="Zhou Q."/>
            <person name="Liao X."/>
            <person name="Yang L."/>
            <person name="Hu Q."/>
            <person name="Zhang J."/>
            <person name="Meng L."/>
            <person name="Jin L."/>
            <person name="Tian Y."/>
            <person name="Lian J."/>
            <person name="Yang J."/>
            <person name="Miao G."/>
            <person name="Liu S."/>
            <person name="Liang Z."/>
            <person name="Yan F."/>
            <person name="Li Y."/>
            <person name="Sun B."/>
            <person name="Zhang H."/>
            <person name="Zhang J."/>
            <person name="Zhu Y."/>
            <person name="Du M."/>
            <person name="Zhao Y."/>
            <person name="Schartl M."/>
            <person name="Tang Q."/>
            <person name="Wang J."/>
        </authorList>
    </citation>
    <scope>NUCLEOTIDE SEQUENCE</scope>
</reference>
<feature type="compositionally biased region" description="Basic residues" evidence="1">
    <location>
        <begin position="608"/>
        <end position="617"/>
    </location>
</feature>
<feature type="region of interest" description="Disordered" evidence="1">
    <location>
        <begin position="574"/>
        <end position="665"/>
    </location>
</feature>
<accession>A0A3P8V4E3</accession>
<organism evidence="2 3">
    <name type="scientific">Cynoglossus semilaevis</name>
    <name type="common">Tongue sole</name>
    <dbReference type="NCBI Taxonomy" id="244447"/>
    <lineage>
        <taxon>Eukaryota</taxon>
        <taxon>Metazoa</taxon>
        <taxon>Chordata</taxon>
        <taxon>Craniata</taxon>
        <taxon>Vertebrata</taxon>
        <taxon>Euteleostomi</taxon>
        <taxon>Actinopterygii</taxon>
        <taxon>Neopterygii</taxon>
        <taxon>Teleostei</taxon>
        <taxon>Neoteleostei</taxon>
        <taxon>Acanthomorphata</taxon>
        <taxon>Carangaria</taxon>
        <taxon>Pleuronectiformes</taxon>
        <taxon>Pleuronectoidei</taxon>
        <taxon>Cynoglossidae</taxon>
        <taxon>Cynoglossinae</taxon>
        <taxon>Cynoglossus</taxon>
    </lineage>
</organism>
<reference evidence="2" key="3">
    <citation type="submission" date="2025-09" db="UniProtKB">
        <authorList>
            <consortium name="Ensembl"/>
        </authorList>
    </citation>
    <scope>IDENTIFICATION</scope>
</reference>
<keyword evidence="3" id="KW-1185">Reference proteome</keyword>
<name>A0A3P8V4E3_CYNSE</name>
<evidence type="ECO:0000313" key="2">
    <source>
        <dbReference type="Ensembl" id="ENSCSEP00000009432.1"/>
    </source>
</evidence>
<proteinExistence type="predicted"/>
<dbReference type="Proteomes" id="UP000265120">
    <property type="component" value="Chromosome 8"/>
</dbReference>
<dbReference type="STRING" id="244447.ENSCSEP00000009432"/>
<dbReference type="AlphaFoldDB" id="A0A3P8V4E3"/>
<dbReference type="Ensembl" id="ENSCSET00000009544.1">
    <property type="protein sequence ID" value="ENSCSEP00000009432.1"/>
    <property type="gene ID" value="ENSCSEG00000006058.1"/>
</dbReference>
<reference evidence="2" key="2">
    <citation type="submission" date="2025-08" db="UniProtKB">
        <authorList>
            <consortium name="Ensembl"/>
        </authorList>
    </citation>
    <scope>IDENTIFICATION</scope>
</reference>
<evidence type="ECO:0000256" key="1">
    <source>
        <dbReference type="SAM" id="MobiDB-lite"/>
    </source>
</evidence>
<feature type="region of interest" description="Disordered" evidence="1">
    <location>
        <begin position="97"/>
        <end position="143"/>
    </location>
</feature>
<dbReference type="GeneTree" id="ENSGT00940000153680"/>